<keyword evidence="1" id="KW-0812">Transmembrane</keyword>
<evidence type="ECO:0008006" key="4">
    <source>
        <dbReference type="Google" id="ProtNLM"/>
    </source>
</evidence>
<gene>
    <name evidence="2" type="ORF">OIDMADRAFT_19589</name>
</gene>
<dbReference type="EMBL" id="KN832877">
    <property type="protein sequence ID" value="KIN00604.1"/>
    <property type="molecule type" value="Genomic_DNA"/>
</dbReference>
<dbReference type="InterPro" id="IPR009305">
    <property type="entry name" value="Mpo1-like"/>
</dbReference>
<evidence type="ECO:0000256" key="1">
    <source>
        <dbReference type="SAM" id="Phobius"/>
    </source>
</evidence>
<evidence type="ECO:0000313" key="2">
    <source>
        <dbReference type="EMBL" id="KIN00604.1"/>
    </source>
</evidence>
<keyword evidence="1" id="KW-0472">Membrane</keyword>
<dbReference type="Pfam" id="PF06127">
    <property type="entry name" value="Mpo1-like"/>
    <property type="match status" value="1"/>
</dbReference>
<dbReference type="Proteomes" id="UP000054321">
    <property type="component" value="Unassembled WGS sequence"/>
</dbReference>
<dbReference type="OrthoDB" id="5511466at2759"/>
<dbReference type="PANTHER" id="PTHR34205:SF2">
    <property type="entry name" value="DUF962 DOMAIN-CONTAINING PROTEIN"/>
    <property type="match status" value="1"/>
</dbReference>
<reference evidence="2 3" key="1">
    <citation type="submission" date="2014-04" db="EMBL/GenBank/DDBJ databases">
        <authorList>
            <consortium name="DOE Joint Genome Institute"/>
            <person name="Kuo A."/>
            <person name="Martino E."/>
            <person name="Perotto S."/>
            <person name="Kohler A."/>
            <person name="Nagy L.G."/>
            <person name="Floudas D."/>
            <person name="Copeland A."/>
            <person name="Barry K.W."/>
            <person name="Cichocki N."/>
            <person name="Veneault-Fourrey C."/>
            <person name="LaButti K."/>
            <person name="Lindquist E.A."/>
            <person name="Lipzen A."/>
            <person name="Lundell T."/>
            <person name="Morin E."/>
            <person name="Murat C."/>
            <person name="Sun H."/>
            <person name="Tunlid A."/>
            <person name="Henrissat B."/>
            <person name="Grigoriev I.V."/>
            <person name="Hibbett D.S."/>
            <person name="Martin F."/>
            <person name="Nordberg H.P."/>
            <person name="Cantor M.N."/>
            <person name="Hua S.X."/>
        </authorList>
    </citation>
    <scope>NUCLEOTIDE SEQUENCE [LARGE SCALE GENOMIC DNA]</scope>
    <source>
        <strain evidence="2 3">Zn</strain>
    </source>
</reference>
<keyword evidence="1" id="KW-1133">Transmembrane helix</keyword>
<sequence length="154" mass="17348">MSVSLSSSSSKTSDVANPEYAPILHPATPYTSFTAFYPFYLGEHSARVNRIMHLIGTSNALGTGVYGILCAVAALAVRLRSDLEHRLPKRLRPMWGAKEWFRLAIAAIVQGYAWAWVGHALIERNRPATFKYPLWSLMGDWKLLWEITTAQRKL</sequence>
<dbReference type="AlphaFoldDB" id="A0A0C3CNQ3"/>
<proteinExistence type="predicted"/>
<dbReference type="InParanoid" id="A0A0C3CNQ3"/>
<feature type="transmembrane region" description="Helical" evidence="1">
    <location>
        <begin position="100"/>
        <end position="122"/>
    </location>
</feature>
<feature type="transmembrane region" description="Helical" evidence="1">
    <location>
        <begin position="60"/>
        <end position="79"/>
    </location>
</feature>
<accession>A0A0C3CNQ3</accession>
<evidence type="ECO:0000313" key="3">
    <source>
        <dbReference type="Proteomes" id="UP000054321"/>
    </source>
</evidence>
<name>A0A0C3CNQ3_OIDMZ</name>
<dbReference type="HOGENOM" id="CLU_1796943_0_0_1"/>
<keyword evidence="3" id="KW-1185">Reference proteome</keyword>
<organism evidence="2 3">
    <name type="scientific">Oidiodendron maius (strain Zn)</name>
    <dbReference type="NCBI Taxonomy" id="913774"/>
    <lineage>
        <taxon>Eukaryota</taxon>
        <taxon>Fungi</taxon>
        <taxon>Dikarya</taxon>
        <taxon>Ascomycota</taxon>
        <taxon>Pezizomycotina</taxon>
        <taxon>Leotiomycetes</taxon>
        <taxon>Leotiomycetes incertae sedis</taxon>
        <taxon>Myxotrichaceae</taxon>
        <taxon>Oidiodendron</taxon>
    </lineage>
</organism>
<dbReference type="PANTHER" id="PTHR34205">
    <property type="entry name" value="TRANSMEMBRANE PROTEIN"/>
    <property type="match status" value="1"/>
</dbReference>
<reference evidence="3" key="2">
    <citation type="submission" date="2015-01" db="EMBL/GenBank/DDBJ databases">
        <title>Evolutionary Origins and Diversification of the Mycorrhizal Mutualists.</title>
        <authorList>
            <consortium name="DOE Joint Genome Institute"/>
            <consortium name="Mycorrhizal Genomics Consortium"/>
            <person name="Kohler A."/>
            <person name="Kuo A."/>
            <person name="Nagy L.G."/>
            <person name="Floudas D."/>
            <person name="Copeland A."/>
            <person name="Barry K.W."/>
            <person name="Cichocki N."/>
            <person name="Veneault-Fourrey C."/>
            <person name="LaButti K."/>
            <person name="Lindquist E.A."/>
            <person name="Lipzen A."/>
            <person name="Lundell T."/>
            <person name="Morin E."/>
            <person name="Murat C."/>
            <person name="Riley R."/>
            <person name="Ohm R."/>
            <person name="Sun H."/>
            <person name="Tunlid A."/>
            <person name="Henrissat B."/>
            <person name="Grigoriev I.V."/>
            <person name="Hibbett D.S."/>
            <person name="Martin F."/>
        </authorList>
    </citation>
    <scope>NUCLEOTIDE SEQUENCE [LARGE SCALE GENOMIC DNA]</scope>
    <source>
        <strain evidence="3">Zn</strain>
    </source>
</reference>
<protein>
    <recommendedName>
        <fullName evidence="4">DUF962 domain protein</fullName>
    </recommendedName>
</protein>